<organism evidence="2 3">
    <name type="scientific">Endomicrobium proavitum</name>
    <dbReference type="NCBI Taxonomy" id="1408281"/>
    <lineage>
        <taxon>Bacteria</taxon>
        <taxon>Pseudomonadati</taxon>
        <taxon>Elusimicrobiota</taxon>
        <taxon>Endomicrobiia</taxon>
        <taxon>Endomicrobiales</taxon>
        <taxon>Endomicrobiaceae</taxon>
        <taxon>Endomicrobium</taxon>
    </lineage>
</organism>
<dbReference type="PANTHER" id="PTHR33692">
    <property type="entry name" value="RIBOSOME MATURATION FACTOR RIMM"/>
    <property type="match status" value="1"/>
</dbReference>
<sequence length="104" mass="11526">MTADILSTKKWNVSDILGFEVFSQSGDRLGVLSDVISTGSNDVWVVKYEGEEVLIPALKSIVGEVNVLRKKIFVTLPKGFEDIYTQAKSADGNLEYNGYTVYED</sequence>
<gene>
    <name evidence="2" type="primary">rimM</name>
    <name evidence="2" type="ORF">Epro_1190</name>
</gene>
<name>A0A0G3WM67_9BACT</name>
<reference evidence="2 3" key="1">
    <citation type="submission" date="2014-09" db="EMBL/GenBank/DDBJ databases">
        <title>Complete genome sequence of Endomicrobium proavitum.</title>
        <authorList>
            <person name="Zheng H."/>
        </authorList>
    </citation>
    <scope>NUCLEOTIDE SEQUENCE [LARGE SCALE GENOMIC DNA]</scope>
    <source>
        <strain evidence="2 3">Rsa215</strain>
    </source>
</reference>
<dbReference type="SUPFAM" id="SSF50346">
    <property type="entry name" value="PRC-barrel domain"/>
    <property type="match status" value="1"/>
</dbReference>
<protein>
    <submittedName>
        <fullName evidence="2">16S rRNA processing protein</fullName>
    </submittedName>
</protein>
<dbReference type="EMBL" id="CP009498">
    <property type="protein sequence ID" value="AKL98569.1"/>
    <property type="molecule type" value="Genomic_DNA"/>
</dbReference>
<dbReference type="Gene3D" id="2.30.30.240">
    <property type="entry name" value="PRC-barrel domain"/>
    <property type="match status" value="1"/>
</dbReference>
<evidence type="ECO:0000259" key="1">
    <source>
        <dbReference type="Pfam" id="PF24986"/>
    </source>
</evidence>
<dbReference type="InterPro" id="IPR011961">
    <property type="entry name" value="RimM"/>
</dbReference>
<dbReference type="InterPro" id="IPR011033">
    <property type="entry name" value="PRC_barrel-like_sf"/>
</dbReference>
<dbReference type="GO" id="GO:0005840">
    <property type="term" value="C:ribosome"/>
    <property type="evidence" value="ECO:0007669"/>
    <property type="project" value="InterPro"/>
</dbReference>
<dbReference type="RefSeq" id="WP_052571224.1">
    <property type="nucleotide sequence ID" value="NZ_CP009498.1"/>
</dbReference>
<keyword evidence="3" id="KW-1185">Reference proteome</keyword>
<dbReference type="GO" id="GO:0043022">
    <property type="term" value="F:ribosome binding"/>
    <property type="evidence" value="ECO:0007669"/>
    <property type="project" value="InterPro"/>
</dbReference>
<evidence type="ECO:0000313" key="3">
    <source>
        <dbReference type="Proteomes" id="UP000035337"/>
    </source>
</evidence>
<proteinExistence type="predicted"/>
<dbReference type="KEGG" id="epo:Epro_1190"/>
<dbReference type="STRING" id="1408281.Epro_1190"/>
<accession>A0A0G3WM67</accession>
<dbReference type="InterPro" id="IPR056792">
    <property type="entry name" value="PRC_RimM"/>
</dbReference>
<dbReference type="GO" id="GO:0006364">
    <property type="term" value="P:rRNA processing"/>
    <property type="evidence" value="ECO:0007669"/>
    <property type="project" value="InterPro"/>
</dbReference>
<feature type="domain" description="Ribosome maturation factor RimM PRC barrel" evidence="1">
    <location>
        <begin position="14"/>
        <end position="80"/>
    </location>
</feature>
<dbReference type="OrthoDB" id="9810331at2"/>
<dbReference type="AlphaFoldDB" id="A0A0G3WM67"/>
<dbReference type="Proteomes" id="UP000035337">
    <property type="component" value="Chromosome"/>
</dbReference>
<dbReference type="PANTHER" id="PTHR33692:SF1">
    <property type="entry name" value="RIBOSOME MATURATION FACTOR RIMM"/>
    <property type="match status" value="1"/>
</dbReference>
<evidence type="ECO:0000313" key="2">
    <source>
        <dbReference type="EMBL" id="AKL98569.1"/>
    </source>
</evidence>
<dbReference type="Pfam" id="PF24986">
    <property type="entry name" value="PRC_RimM"/>
    <property type="match status" value="1"/>
</dbReference>